<protein>
    <recommendedName>
        <fullName evidence="4">HAMP domain-containing protein</fullName>
    </recommendedName>
</protein>
<feature type="transmembrane region" description="Helical" evidence="1">
    <location>
        <begin position="58"/>
        <end position="76"/>
    </location>
</feature>
<dbReference type="AlphaFoldDB" id="A0A5C6AS10"/>
<keyword evidence="3" id="KW-1185">Reference proteome</keyword>
<gene>
    <name evidence="2" type="ORF">Pla52n_33410</name>
</gene>
<keyword evidence="1" id="KW-0472">Membrane</keyword>
<evidence type="ECO:0000313" key="3">
    <source>
        <dbReference type="Proteomes" id="UP000320176"/>
    </source>
</evidence>
<dbReference type="Proteomes" id="UP000320176">
    <property type="component" value="Unassembled WGS sequence"/>
</dbReference>
<reference evidence="2 3" key="1">
    <citation type="submission" date="2019-02" db="EMBL/GenBank/DDBJ databases">
        <title>Deep-cultivation of Planctomycetes and their phenomic and genomic characterization uncovers novel biology.</title>
        <authorList>
            <person name="Wiegand S."/>
            <person name="Jogler M."/>
            <person name="Boedeker C."/>
            <person name="Pinto D."/>
            <person name="Vollmers J."/>
            <person name="Rivas-Marin E."/>
            <person name="Kohn T."/>
            <person name="Peeters S.H."/>
            <person name="Heuer A."/>
            <person name="Rast P."/>
            <person name="Oberbeckmann S."/>
            <person name="Bunk B."/>
            <person name="Jeske O."/>
            <person name="Meyerdierks A."/>
            <person name="Storesund J.E."/>
            <person name="Kallscheuer N."/>
            <person name="Luecker S."/>
            <person name="Lage O.M."/>
            <person name="Pohl T."/>
            <person name="Merkel B.J."/>
            <person name="Hornburger P."/>
            <person name="Mueller R.-W."/>
            <person name="Bruemmer F."/>
            <person name="Labrenz M."/>
            <person name="Spormann A.M."/>
            <person name="Op Den Camp H."/>
            <person name="Overmann J."/>
            <person name="Amann R."/>
            <person name="Jetten M.S.M."/>
            <person name="Mascher T."/>
            <person name="Medema M.H."/>
            <person name="Devos D.P."/>
            <person name="Kaster A.-K."/>
            <person name="Ovreas L."/>
            <person name="Rohde M."/>
            <person name="Galperin M.Y."/>
            <person name="Jogler C."/>
        </authorList>
    </citation>
    <scope>NUCLEOTIDE SEQUENCE [LARGE SCALE GENOMIC DNA]</scope>
    <source>
        <strain evidence="2 3">Pla52n</strain>
    </source>
</reference>
<dbReference type="EMBL" id="SJPN01000004">
    <property type="protein sequence ID" value="TWU02291.1"/>
    <property type="molecule type" value="Genomic_DNA"/>
</dbReference>
<dbReference type="RefSeq" id="WP_146520650.1">
    <property type="nucleotide sequence ID" value="NZ_CP151726.1"/>
</dbReference>
<proteinExistence type="predicted"/>
<sequence>MSQRNRMLVDPKVQWAIARRILCHWALLLLCLGMISMFVRLIFSAGSTSFASALSDAAAAQAPLVCVMVMLVPVFIRDTLVLSNRFAGPMYRLRSSLANVAKGESVETIKFRDGDYWQEVAVDYNKVVAEFNRLKARNAELEAELTARSGETVDA</sequence>
<dbReference type="OrthoDB" id="270597at2"/>
<keyword evidence="1" id="KW-1133">Transmembrane helix</keyword>
<accession>A0A5C6AS10</accession>
<evidence type="ECO:0000256" key="1">
    <source>
        <dbReference type="SAM" id="Phobius"/>
    </source>
</evidence>
<feature type="transmembrane region" description="Helical" evidence="1">
    <location>
        <begin position="21"/>
        <end position="43"/>
    </location>
</feature>
<evidence type="ECO:0000313" key="2">
    <source>
        <dbReference type="EMBL" id="TWU02291.1"/>
    </source>
</evidence>
<evidence type="ECO:0008006" key="4">
    <source>
        <dbReference type="Google" id="ProtNLM"/>
    </source>
</evidence>
<keyword evidence="1" id="KW-0812">Transmembrane</keyword>
<name>A0A5C6AS10_9BACT</name>
<comment type="caution">
    <text evidence="2">The sequence shown here is derived from an EMBL/GenBank/DDBJ whole genome shotgun (WGS) entry which is preliminary data.</text>
</comment>
<organism evidence="2 3">
    <name type="scientific">Stieleria varia</name>
    <dbReference type="NCBI Taxonomy" id="2528005"/>
    <lineage>
        <taxon>Bacteria</taxon>
        <taxon>Pseudomonadati</taxon>
        <taxon>Planctomycetota</taxon>
        <taxon>Planctomycetia</taxon>
        <taxon>Pirellulales</taxon>
        <taxon>Pirellulaceae</taxon>
        <taxon>Stieleria</taxon>
    </lineage>
</organism>